<feature type="transmembrane region" description="Helical" evidence="1">
    <location>
        <begin position="393"/>
        <end position="413"/>
    </location>
</feature>
<dbReference type="Proteomes" id="UP000235701">
    <property type="component" value="Unassembled WGS sequence"/>
</dbReference>
<dbReference type="PANTHER" id="PTHR38454:SF1">
    <property type="entry name" value="INTEGRAL MEMBRANE PROTEIN"/>
    <property type="match status" value="1"/>
</dbReference>
<feature type="transmembrane region" description="Helical" evidence="1">
    <location>
        <begin position="115"/>
        <end position="137"/>
    </location>
</feature>
<sequence length="919" mass="104523">MAQYIQSIKHTSQKHPLKAAMIGLFLTVFILMGLFFIFGLKIFPFGNGTIMTVDLGQQYIDFYQYYRSIFQGNWDQIFYSFQKATGGEMVGTWSYYLMSPYLILLLLFPQSWLTFAVALIVLLKLATAASAFQFMLGRFYNEVTWQSLTFSFAYAFIGYLSANQLNVMWLDGVIFLPFLIWGLEKIMRGQSGWTYVAWLALTLISNYYIGYMICLFLVLFFFYRAVANGRQELHDPDQMTILNQPLSPSGYYQTNYFTNLKTYLMKTFGKFAGWSIAGGGLAAFILMPTIFALSTSKGQQSSPELELTTDYPLYDIVSKFILGPFNFEQMPEGLPNIFIGSLALIMAILYFFNKKVPWQERLAAGSLVAVLLLSMNISGLNLIWHGLQYPIWYPYRFSFVFSFFLLFIGYQLYRQKPILSLKSAIWMLIPCALACGYLLYNIEEFDYLSVTTVIVSFVLFVGVTALLMMATDFDRLIYILLLMITISEVFANSVITVSSISYLKQDDFADYIAEIKPEIAEYAPGENEFYRMTKTFQRTKNDAMQLGYYDLNHFNSTMERNTTQLFKQLGQPMSDGFTNYTTGSLLTDALFGVQYYFDVTPFEDSQGSLKDRVMSTRADLSTYPVTEVTDQLIIHKNPHALSLAYMVNQDIQSVAIEDVNPVYLQDELLNVLTGNGTTNGVNLSQFEIANFASVDLFHIDSQDTSVVNTTYKRDDTGEDAFIDIHINFKTDQAYYITVPSFLNDEEVKYYLNGEPLDYDASYQSIQLFNIANNEQGAEKVFTIQLLDKETTLADVNLYTLDQEKVQTMADDLKENQLVLTDFSNAAFSGTVTVDDPSEYLLVTIPYAKGWHAKVNGQSVETTPLLNGSFMGIQFPEAGEYEVSFYYIPQGLTLGLMITITTGLVLVGIYAFEKKKNKNS</sequence>
<feature type="transmembrane region" description="Helical" evidence="1">
    <location>
        <begin position="448"/>
        <end position="469"/>
    </location>
</feature>
<evidence type="ECO:0000256" key="1">
    <source>
        <dbReference type="SAM" id="Phobius"/>
    </source>
</evidence>
<dbReference type="AlphaFoldDB" id="A0A2N6UCP4"/>
<accession>A0A2N6UCP4</accession>
<protein>
    <recommendedName>
        <fullName evidence="4">YfhO family protein</fullName>
    </recommendedName>
</protein>
<feature type="transmembrane region" description="Helical" evidence="1">
    <location>
        <begin position="143"/>
        <end position="160"/>
    </location>
</feature>
<feature type="transmembrane region" description="Helical" evidence="1">
    <location>
        <begin position="425"/>
        <end position="442"/>
    </location>
</feature>
<feature type="transmembrane region" description="Helical" evidence="1">
    <location>
        <begin position="195"/>
        <end position="223"/>
    </location>
</feature>
<feature type="transmembrane region" description="Helical" evidence="1">
    <location>
        <begin position="476"/>
        <end position="495"/>
    </location>
</feature>
<keyword evidence="3" id="KW-1185">Reference proteome</keyword>
<feature type="transmembrane region" description="Helical" evidence="1">
    <location>
        <begin position="90"/>
        <end position="108"/>
    </location>
</feature>
<keyword evidence="1" id="KW-0812">Transmembrane</keyword>
<comment type="caution">
    <text evidence="2">The sequence shown here is derived from an EMBL/GenBank/DDBJ whole genome shotgun (WGS) entry which is preliminary data.</text>
</comment>
<dbReference type="InterPro" id="IPR018580">
    <property type="entry name" value="Uncharacterised_YfhO"/>
</dbReference>
<dbReference type="RefSeq" id="WP_102199408.1">
    <property type="nucleotide sequence ID" value="NZ_PNHQ01000018.1"/>
</dbReference>
<feature type="transmembrane region" description="Helical" evidence="1">
    <location>
        <begin position="891"/>
        <end position="911"/>
    </location>
</feature>
<dbReference type="PANTHER" id="PTHR38454">
    <property type="entry name" value="INTEGRAL MEMBRANE PROTEIN-RELATED"/>
    <property type="match status" value="1"/>
</dbReference>
<feature type="transmembrane region" description="Helical" evidence="1">
    <location>
        <begin position="21"/>
        <end position="43"/>
    </location>
</feature>
<dbReference type="EMBL" id="PNHQ01000018">
    <property type="protein sequence ID" value="PMC79330.1"/>
    <property type="molecule type" value="Genomic_DNA"/>
</dbReference>
<reference evidence="2 3" key="1">
    <citation type="submission" date="2017-09" db="EMBL/GenBank/DDBJ databases">
        <title>Bacterial strain isolated from the female urinary microbiota.</title>
        <authorList>
            <person name="Thomas-White K."/>
            <person name="Kumar N."/>
            <person name="Forster S."/>
            <person name="Putonti C."/>
            <person name="Lawley T."/>
            <person name="Wolfe A.J."/>
        </authorList>
    </citation>
    <scope>NUCLEOTIDE SEQUENCE [LARGE SCALE GENOMIC DNA]</scope>
    <source>
        <strain evidence="2 3">UMB0240</strain>
    </source>
</reference>
<feature type="transmembrane region" description="Helical" evidence="1">
    <location>
        <begin position="167"/>
        <end position="183"/>
    </location>
</feature>
<proteinExistence type="predicted"/>
<gene>
    <name evidence="2" type="ORF">CJ191_07340</name>
</gene>
<feature type="transmembrane region" description="Helical" evidence="1">
    <location>
        <begin position="333"/>
        <end position="352"/>
    </location>
</feature>
<name>A0A2N6UCP4_9LACT</name>
<evidence type="ECO:0008006" key="4">
    <source>
        <dbReference type="Google" id="ProtNLM"/>
    </source>
</evidence>
<feature type="transmembrane region" description="Helical" evidence="1">
    <location>
        <begin position="271"/>
        <end position="293"/>
    </location>
</feature>
<evidence type="ECO:0000313" key="2">
    <source>
        <dbReference type="EMBL" id="PMC79330.1"/>
    </source>
</evidence>
<feature type="transmembrane region" description="Helical" evidence="1">
    <location>
        <begin position="364"/>
        <end position="387"/>
    </location>
</feature>
<dbReference type="OrthoDB" id="9815466at2"/>
<evidence type="ECO:0000313" key="3">
    <source>
        <dbReference type="Proteomes" id="UP000235701"/>
    </source>
</evidence>
<dbReference type="Pfam" id="PF09586">
    <property type="entry name" value="YfhO"/>
    <property type="match status" value="1"/>
</dbReference>
<keyword evidence="1" id="KW-1133">Transmembrane helix</keyword>
<keyword evidence="1" id="KW-0472">Membrane</keyword>
<organism evidence="2 3">
    <name type="scientific">Aerococcus viridans</name>
    <dbReference type="NCBI Taxonomy" id="1377"/>
    <lineage>
        <taxon>Bacteria</taxon>
        <taxon>Bacillati</taxon>
        <taxon>Bacillota</taxon>
        <taxon>Bacilli</taxon>
        <taxon>Lactobacillales</taxon>
        <taxon>Aerococcaceae</taxon>
        <taxon>Aerococcus</taxon>
    </lineage>
</organism>